<evidence type="ECO:0000313" key="8">
    <source>
        <dbReference type="Proteomes" id="UP000294911"/>
    </source>
</evidence>
<keyword evidence="2 4" id="KW-0378">Hydrolase</keyword>
<dbReference type="Gene3D" id="3.20.20.80">
    <property type="entry name" value="Glycosidases"/>
    <property type="match status" value="1"/>
</dbReference>
<dbReference type="PROSITE" id="PS51764">
    <property type="entry name" value="GH26"/>
    <property type="match status" value="1"/>
</dbReference>
<evidence type="ECO:0000256" key="2">
    <source>
        <dbReference type="ARBA" id="ARBA00022801"/>
    </source>
</evidence>
<reference evidence="7 8" key="1">
    <citation type="submission" date="2019-03" db="EMBL/GenBank/DDBJ databases">
        <title>Genomic Encyclopedia of Type Strains, Phase IV (KMG-IV): sequencing the most valuable type-strain genomes for metagenomic binning, comparative biology and taxonomic classification.</title>
        <authorList>
            <person name="Goeker M."/>
        </authorList>
    </citation>
    <scope>NUCLEOTIDE SEQUENCE [LARGE SCALE GENOMIC DNA]</scope>
    <source>
        <strain evidence="7 8">DSM 45765</strain>
    </source>
</reference>
<dbReference type="InterPro" id="IPR000805">
    <property type="entry name" value="Glyco_hydro_26"/>
</dbReference>
<evidence type="ECO:0000256" key="3">
    <source>
        <dbReference type="ARBA" id="ARBA00023295"/>
    </source>
</evidence>
<gene>
    <name evidence="7" type="ORF">EV191_10232</name>
</gene>
<evidence type="ECO:0000256" key="4">
    <source>
        <dbReference type="PROSITE-ProRule" id="PRU01100"/>
    </source>
</evidence>
<feature type="active site" description="Nucleophile" evidence="4">
    <location>
        <position position="231"/>
    </location>
</feature>
<accession>A0A4R2QZK6</accession>
<dbReference type="GO" id="GO:0006080">
    <property type="term" value="P:substituted mannan metabolic process"/>
    <property type="evidence" value="ECO:0007669"/>
    <property type="project" value="InterPro"/>
</dbReference>
<sequence length="296" mass="33524">MRRTIVLTITALGALLLTHTSVASPTHDAATPVCGASFLPEQQGESFQEAFERVNGYYDLESVRLFYSGLPKEWPGKLDAGNLPMTVSFKMAPQEVVDGQHDAHMRDWFAGAPKDRDIYWTFFHEPEDNVEQGEYTTEQFRAAWQHLAGLAKEAGNDRLHATLILMDWTVDPASGRQWTDYYPGDEYIDILGWDSYNQIGGETTEYRSPEDMFGELIRVSEQAGKPFAIAETGSDLATGDSGEQRAAWLREVVDYLTKHGALWVQYFDVDYTSHGHSDYRLRDEPSQSAWREFCNS</sequence>
<organism evidence="7 8">
    <name type="scientific">Tamaricihabitans halophyticus</name>
    <dbReference type="NCBI Taxonomy" id="1262583"/>
    <lineage>
        <taxon>Bacteria</taxon>
        <taxon>Bacillati</taxon>
        <taxon>Actinomycetota</taxon>
        <taxon>Actinomycetes</taxon>
        <taxon>Pseudonocardiales</taxon>
        <taxon>Pseudonocardiaceae</taxon>
        <taxon>Tamaricihabitans</taxon>
    </lineage>
</organism>
<feature type="active site" description="Proton donor" evidence="4">
    <location>
        <position position="125"/>
    </location>
</feature>
<dbReference type="EMBL" id="SLXQ01000002">
    <property type="protein sequence ID" value="TCP54824.1"/>
    <property type="molecule type" value="Genomic_DNA"/>
</dbReference>
<dbReference type="Proteomes" id="UP000294911">
    <property type="component" value="Unassembled WGS sequence"/>
</dbReference>
<comment type="caution">
    <text evidence="7">The sequence shown here is derived from an EMBL/GenBank/DDBJ whole genome shotgun (WGS) entry which is preliminary data.</text>
</comment>
<evidence type="ECO:0000256" key="1">
    <source>
        <dbReference type="ARBA" id="ARBA00007754"/>
    </source>
</evidence>
<dbReference type="InterPro" id="IPR022790">
    <property type="entry name" value="GH26_dom"/>
</dbReference>
<dbReference type="RefSeq" id="WP_165912874.1">
    <property type="nucleotide sequence ID" value="NZ_SLXQ01000002.1"/>
</dbReference>
<feature type="signal peptide" evidence="5">
    <location>
        <begin position="1"/>
        <end position="23"/>
    </location>
</feature>
<evidence type="ECO:0000313" key="7">
    <source>
        <dbReference type="EMBL" id="TCP54824.1"/>
    </source>
</evidence>
<evidence type="ECO:0000259" key="6">
    <source>
        <dbReference type="PROSITE" id="PS51764"/>
    </source>
</evidence>
<keyword evidence="5" id="KW-0732">Signal</keyword>
<comment type="similarity">
    <text evidence="1 4">Belongs to the glycosyl hydrolase 26 family.</text>
</comment>
<dbReference type="InterPro" id="IPR017853">
    <property type="entry name" value="GH"/>
</dbReference>
<protein>
    <submittedName>
        <fullName evidence="7">Glycosyl hydrolase family 26</fullName>
    </submittedName>
</protein>
<evidence type="ECO:0000256" key="5">
    <source>
        <dbReference type="SAM" id="SignalP"/>
    </source>
</evidence>
<dbReference type="GO" id="GO:0016985">
    <property type="term" value="F:mannan endo-1,4-beta-mannosidase activity"/>
    <property type="evidence" value="ECO:0007669"/>
    <property type="project" value="InterPro"/>
</dbReference>
<dbReference type="PANTHER" id="PTHR40079:SF4">
    <property type="entry name" value="GH26 DOMAIN-CONTAINING PROTEIN-RELATED"/>
    <property type="match status" value="1"/>
</dbReference>
<dbReference type="PANTHER" id="PTHR40079">
    <property type="entry name" value="MANNAN ENDO-1,4-BETA-MANNOSIDASE E-RELATED"/>
    <property type="match status" value="1"/>
</dbReference>
<keyword evidence="8" id="KW-1185">Reference proteome</keyword>
<proteinExistence type="inferred from homology"/>
<dbReference type="AlphaFoldDB" id="A0A4R2QZK6"/>
<dbReference type="SUPFAM" id="SSF51445">
    <property type="entry name" value="(Trans)glycosidases"/>
    <property type="match status" value="1"/>
</dbReference>
<keyword evidence="3 4" id="KW-0326">Glycosidase</keyword>
<name>A0A4R2QZK6_9PSEU</name>
<feature type="chain" id="PRO_5020546882" evidence="5">
    <location>
        <begin position="24"/>
        <end position="296"/>
    </location>
</feature>
<dbReference type="Pfam" id="PF02156">
    <property type="entry name" value="Glyco_hydro_26"/>
    <property type="match status" value="1"/>
</dbReference>
<feature type="domain" description="GH26" evidence="6">
    <location>
        <begin position="1"/>
        <end position="296"/>
    </location>
</feature>